<dbReference type="STRING" id="83449.BON30_41990"/>
<dbReference type="InterPro" id="IPR027417">
    <property type="entry name" value="P-loop_NTPase"/>
</dbReference>
<name>A0A1L9AXK6_9BACT</name>
<keyword evidence="3" id="KW-1185">Reference proteome</keyword>
<reference evidence="3" key="1">
    <citation type="submission" date="2016-11" db="EMBL/GenBank/DDBJ databases">
        <authorList>
            <person name="Shukria A."/>
            <person name="Stevens D.C."/>
        </authorList>
    </citation>
    <scope>NUCLEOTIDE SEQUENCE [LARGE SCALE GENOMIC DNA]</scope>
    <source>
        <strain evidence="3">Cbfe23</strain>
    </source>
</reference>
<dbReference type="EMBL" id="MPIN01000017">
    <property type="protein sequence ID" value="OJH34729.1"/>
    <property type="molecule type" value="Genomic_DNA"/>
</dbReference>
<dbReference type="PANTHER" id="PTHR43581">
    <property type="entry name" value="ATP/GTP PHOSPHATASE"/>
    <property type="match status" value="1"/>
</dbReference>
<sequence length="458" mass="50964">MKLLVRKLGLIEHAELDIRPLTVFIGENGTNKTWVAYSLYGLMRSLMRDNPPSLPVEHALDDAHHSTLERIRADNAAIASSLAGEGSRNLSLERDFSKYFSESSATRVLVGKVPFVRQLLRLPKSLPDVELRLEFASSEYRTKTDPVRIIVEASSRSAVSAVLRVRTSPDVEHVSFLDSRDKLRDAAWWETTLSSAFELWLSQAPGNVFVLPAERKTLASAHDLLRDEFGKVVTIPVADYAEFLGSRGRAAAYGFEAVGEFPLQDLGKLLESQVVKGTIGFTEDEEGTGFTFSPSDQVELPIHAASSLVRALAGLNLYLETAKPGDFVVIDELEMNAHPEAQLALTELVAMLVNRGIRVVMTTHSPYIVDHLNNLMAAARVAPERQDELTPHFQLKSREAFLPADKVAAFHFAPVSGKVEVRDVLNRETETIDWRTFSRVTDELSNLYGRILEAKERE</sequence>
<dbReference type="GO" id="GO:0005524">
    <property type="term" value="F:ATP binding"/>
    <property type="evidence" value="ECO:0007669"/>
    <property type="project" value="InterPro"/>
</dbReference>
<dbReference type="AlphaFoldDB" id="A0A1L9AXK6"/>
<proteinExistence type="predicted"/>
<dbReference type="Gene3D" id="3.40.50.300">
    <property type="entry name" value="P-loop containing nucleotide triphosphate hydrolases"/>
    <property type="match status" value="1"/>
</dbReference>
<dbReference type="Proteomes" id="UP000182229">
    <property type="component" value="Unassembled WGS sequence"/>
</dbReference>
<reference evidence="2 3" key="2">
    <citation type="submission" date="2016-12" db="EMBL/GenBank/DDBJ databases">
        <title>Draft Genome Sequence of Cystobacter ferrugineus Strain Cbfe23.</title>
        <authorList>
            <person name="Akbar S."/>
            <person name="Dowd S.E."/>
            <person name="Stevens D.C."/>
        </authorList>
    </citation>
    <scope>NUCLEOTIDE SEQUENCE [LARGE SCALE GENOMIC DNA]</scope>
    <source>
        <strain evidence="2 3">Cbfe23</strain>
    </source>
</reference>
<evidence type="ECO:0000259" key="1">
    <source>
        <dbReference type="Pfam" id="PF13304"/>
    </source>
</evidence>
<dbReference type="GO" id="GO:0016887">
    <property type="term" value="F:ATP hydrolysis activity"/>
    <property type="evidence" value="ECO:0007669"/>
    <property type="project" value="InterPro"/>
</dbReference>
<dbReference type="InterPro" id="IPR051396">
    <property type="entry name" value="Bact_Antivir_Def_Nuclease"/>
</dbReference>
<dbReference type="OrthoDB" id="3237462at2"/>
<dbReference type="Pfam" id="PF13304">
    <property type="entry name" value="AAA_21"/>
    <property type="match status" value="1"/>
</dbReference>
<feature type="domain" description="ATPase AAA-type core" evidence="1">
    <location>
        <begin position="21"/>
        <end position="370"/>
    </location>
</feature>
<protein>
    <recommendedName>
        <fullName evidence="1">ATPase AAA-type core domain-containing protein</fullName>
    </recommendedName>
</protein>
<accession>A0A1L9AXK6</accession>
<dbReference type="SUPFAM" id="SSF52540">
    <property type="entry name" value="P-loop containing nucleoside triphosphate hydrolases"/>
    <property type="match status" value="1"/>
</dbReference>
<comment type="caution">
    <text evidence="2">The sequence shown here is derived from an EMBL/GenBank/DDBJ whole genome shotgun (WGS) entry which is preliminary data.</text>
</comment>
<dbReference type="InterPro" id="IPR003959">
    <property type="entry name" value="ATPase_AAA_core"/>
</dbReference>
<gene>
    <name evidence="2" type="ORF">BON30_41990</name>
</gene>
<organism evidence="2 3">
    <name type="scientific">Cystobacter ferrugineus</name>
    <dbReference type="NCBI Taxonomy" id="83449"/>
    <lineage>
        <taxon>Bacteria</taxon>
        <taxon>Pseudomonadati</taxon>
        <taxon>Myxococcota</taxon>
        <taxon>Myxococcia</taxon>
        <taxon>Myxococcales</taxon>
        <taxon>Cystobacterineae</taxon>
        <taxon>Archangiaceae</taxon>
        <taxon>Cystobacter</taxon>
    </lineage>
</organism>
<dbReference type="PANTHER" id="PTHR43581:SF2">
    <property type="entry name" value="EXCINUCLEASE ATPASE SUBUNIT"/>
    <property type="match status" value="1"/>
</dbReference>
<evidence type="ECO:0000313" key="2">
    <source>
        <dbReference type="EMBL" id="OJH34729.1"/>
    </source>
</evidence>
<evidence type="ECO:0000313" key="3">
    <source>
        <dbReference type="Proteomes" id="UP000182229"/>
    </source>
</evidence>
<dbReference type="RefSeq" id="WP_071904211.1">
    <property type="nucleotide sequence ID" value="NZ_MPIN01000017.1"/>
</dbReference>